<dbReference type="Gene3D" id="1.10.260.40">
    <property type="entry name" value="lambda repressor-like DNA-binding domains"/>
    <property type="match status" value="1"/>
</dbReference>
<dbReference type="PANTHER" id="PTHR30146:SF109">
    <property type="entry name" value="HTH-TYPE TRANSCRIPTIONAL REGULATOR GALS"/>
    <property type="match status" value="1"/>
</dbReference>
<organism evidence="5 6">
    <name type="scientific">Jeotgalibacillus proteolyticus</name>
    <dbReference type="NCBI Taxonomy" id="2082395"/>
    <lineage>
        <taxon>Bacteria</taxon>
        <taxon>Bacillati</taxon>
        <taxon>Bacillota</taxon>
        <taxon>Bacilli</taxon>
        <taxon>Bacillales</taxon>
        <taxon>Caryophanaceae</taxon>
        <taxon>Jeotgalibacillus</taxon>
    </lineage>
</organism>
<dbReference type="GO" id="GO:0003700">
    <property type="term" value="F:DNA-binding transcription factor activity"/>
    <property type="evidence" value="ECO:0007669"/>
    <property type="project" value="TreeGrafter"/>
</dbReference>
<dbReference type="EMBL" id="PREZ01000005">
    <property type="protein sequence ID" value="PPA69841.1"/>
    <property type="molecule type" value="Genomic_DNA"/>
</dbReference>
<dbReference type="InterPro" id="IPR046335">
    <property type="entry name" value="LacI/GalR-like_sensor"/>
</dbReference>
<dbReference type="GO" id="GO:0000976">
    <property type="term" value="F:transcription cis-regulatory region binding"/>
    <property type="evidence" value="ECO:0007669"/>
    <property type="project" value="TreeGrafter"/>
</dbReference>
<protein>
    <submittedName>
        <fullName evidence="5">LacI family transcriptional regulator</fullName>
    </submittedName>
</protein>
<proteinExistence type="predicted"/>
<dbReference type="AlphaFoldDB" id="A0A2S5GA94"/>
<evidence type="ECO:0000256" key="2">
    <source>
        <dbReference type="ARBA" id="ARBA00023125"/>
    </source>
</evidence>
<reference evidence="5 6" key="1">
    <citation type="submission" date="2018-02" db="EMBL/GenBank/DDBJ databases">
        <title>Jeotgalibacillus proteolyticum sp. nov. a protease producing bacterium isolated from ocean sediments of Laizhou Bay.</title>
        <authorList>
            <person name="Li Y."/>
        </authorList>
    </citation>
    <scope>NUCLEOTIDE SEQUENCE [LARGE SCALE GENOMIC DNA]</scope>
    <source>
        <strain evidence="5 6">22-7</strain>
    </source>
</reference>
<dbReference type="Pfam" id="PF13377">
    <property type="entry name" value="Peripla_BP_3"/>
    <property type="match status" value="1"/>
</dbReference>
<dbReference type="RefSeq" id="WP_104058834.1">
    <property type="nucleotide sequence ID" value="NZ_PREZ01000005.1"/>
</dbReference>
<dbReference type="CDD" id="cd01392">
    <property type="entry name" value="HTH_LacI"/>
    <property type="match status" value="1"/>
</dbReference>
<dbReference type="InterPro" id="IPR028082">
    <property type="entry name" value="Peripla_BP_I"/>
</dbReference>
<dbReference type="Pfam" id="PF00356">
    <property type="entry name" value="LacI"/>
    <property type="match status" value="1"/>
</dbReference>
<dbReference type="PROSITE" id="PS50932">
    <property type="entry name" value="HTH_LACI_2"/>
    <property type="match status" value="1"/>
</dbReference>
<keyword evidence="6" id="KW-1185">Reference proteome</keyword>
<dbReference type="InterPro" id="IPR010982">
    <property type="entry name" value="Lambda_DNA-bd_dom_sf"/>
</dbReference>
<dbReference type="Proteomes" id="UP000239047">
    <property type="component" value="Unassembled WGS sequence"/>
</dbReference>
<dbReference type="Gene3D" id="3.40.50.2300">
    <property type="match status" value="2"/>
</dbReference>
<evidence type="ECO:0000256" key="1">
    <source>
        <dbReference type="ARBA" id="ARBA00023015"/>
    </source>
</evidence>
<dbReference type="SUPFAM" id="SSF53822">
    <property type="entry name" value="Periplasmic binding protein-like I"/>
    <property type="match status" value="1"/>
</dbReference>
<comment type="caution">
    <text evidence="5">The sequence shown here is derived from an EMBL/GenBank/DDBJ whole genome shotgun (WGS) entry which is preliminary data.</text>
</comment>
<dbReference type="SMART" id="SM00354">
    <property type="entry name" value="HTH_LACI"/>
    <property type="match status" value="1"/>
</dbReference>
<feature type="domain" description="HTH lacI-type" evidence="4">
    <location>
        <begin position="2"/>
        <end position="56"/>
    </location>
</feature>
<dbReference type="SUPFAM" id="SSF47413">
    <property type="entry name" value="lambda repressor-like DNA-binding domains"/>
    <property type="match status" value="1"/>
</dbReference>
<evidence type="ECO:0000256" key="3">
    <source>
        <dbReference type="ARBA" id="ARBA00023163"/>
    </source>
</evidence>
<accession>A0A2S5GA94</accession>
<gene>
    <name evidence="5" type="ORF">C4B60_15025</name>
</gene>
<keyword evidence="1" id="KW-0805">Transcription regulation</keyword>
<sequence>MTTIKDVAKRAGVAVSTASLAINQSDRVSKETAEKVLRAAAELQYQKNGWARDLKMKKTMMIGLVLHDLSGSFYAPIIKGIEQTLHSYGYGLIACSTIGENLGTAERFLRERRVDGVVVFSSDIKDEVLSEISREKFPVVVLDREFSHPNLYSVVVNNDQGGYQAAEHLIKLGHKAIGYISGPSNNRDSELRTIGFTKCLTEHGYPSIPFAWHIKGDYSQNGGYQAAKLLLQQKTLPTGVFVSNDQMAIGALEAFSEAGIQVPETIQIIGFDDIELSRYIRPSLTTIKQPKFEIGATAAHLIIQHIQGDEPNKHTVLPTEVIQRESTGPLY</sequence>
<evidence type="ECO:0000259" key="4">
    <source>
        <dbReference type="PROSITE" id="PS50932"/>
    </source>
</evidence>
<name>A0A2S5GA94_9BACL</name>
<dbReference type="OrthoDB" id="9796186at2"/>
<keyword evidence="2" id="KW-0238">DNA-binding</keyword>
<evidence type="ECO:0000313" key="5">
    <source>
        <dbReference type="EMBL" id="PPA69841.1"/>
    </source>
</evidence>
<keyword evidence="3" id="KW-0804">Transcription</keyword>
<evidence type="ECO:0000313" key="6">
    <source>
        <dbReference type="Proteomes" id="UP000239047"/>
    </source>
</evidence>
<dbReference type="InterPro" id="IPR000843">
    <property type="entry name" value="HTH_LacI"/>
</dbReference>
<dbReference type="CDD" id="cd06267">
    <property type="entry name" value="PBP1_LacI_sugar_binding-like"/>
    <property type="match status" value="1"/>
</dbReference>
<dbReference type="PANTHER" id="PTHR30146">
    <property type="entry name" value="LACI-RELATED TRANSCRIPTIONAL REPRESSOR"/>
    <property type="match status" value="1"/>
</dbReference>